<name>A0AA38T515_9ASTR</name>
<protein>
    <submittedName>
        <fullName evidence="1">Uncharacterized protein</fullName>
    </submittedName>
</protein>
<evidence type="ECO:0000313" key="2">
    <source>
        <dbReference type="Proteomes" id="UP001172457"/>
    </source>
</evidence>
<proteinExistence type="predicted"/>
<gene>
    <name evidence="1" type="ORF">OSB04_018518</name>
</gene>
<dbReference type="AlphaFoldDB" id="A0AA38T515"/>
<comment type="caution">
    <text evidence="1">The sequence shown here is derived from an EMBL/GenBank/DDBJ whole genome shotgun (WGS) entry which is preliminary data.</text>
</comment>
<sequence length="131" mass="13652">MRMLQVIVLPMTLEGRCILKDAIYHHHLSGQEDKCQGLHLASVLTAGILSILLLKPPGKGGDQDPGPEEGSAEFEVVLADFPTAFTGLSIFRAMHSGTPQAGGLKPAGWAASAGTATSSSGFSGFEGGWFV</sequence>
<organism evidence="1 2">
    <name type="scientific">Centaurea solstitialis</name>
    <name type="common">yellow star-thistle</name>
    <dbReference type="NCBI Taxonomy" id="347529"/>
    <lineage>
        <taxon>Eukaryota</taxon>
        <taxon>Viridiplantae</taxon>
        <taxon>Streptophyta</taxon>
        <taxon>Embryophyta</taxon>
        <taxon>Tracheophyta</taxon>
        <taxon>Spermatophyta</taxon>
        <taxon>Magnoliopsida</taxon>
        <taxon>eudicotyledons</taxon>
        <taxon>Gunneridae</taxon>
        <taxon>Pentapetalae</taxon>
        <taxon>asterids</taxon>
        <taxon>campanulids</taxon>
        <taxon>Asterales</taxon>
        <taxon>Asteraceae</taxon>
        <taxon>Carduoideae</taxon>
        <taxon>Cardueae</taxon>
        <taxon>Centaureinae</taxon>
        <taxon>Centaurea</taxon>
    </lineage>
</organism>
<accession>A0AA38T515</accession>
<dbReference type="Proteomes" id="UP001172457">
    <property type="component" value="Chromosome 4"/>
</dbReference>
<reference evidence="1" key="1">
    <citation type="submission" date="2023-03" db="EMBL/GenBank/DDBJ databases">
        <title>Chromosome-scale reference genome and RAD-based genetic map of yellow starthistle (Centaurea solstitialis) reveal putative structural variation and QTLs associated with invader traits.</title>
        <authorList>
            <person name="Reatini B."/>
            <person name="Cang F.A."/>
            <person name="Jiang Q."/>
            <person name="Mckibben M.T.W."/>
            <person name="Barker M.S."/>
            <person name="Rieseberg L.H."/>
            <person name="Dlugosch K.M."/>
        </authorList>
    </citation>
    <scope>NUCLEOTIDE SEQUENCE</scope>
    <source>
        <strain evidence="1">CAN-66</strain>
        <tissue evidence="1">Leaf</tissue>
    </source>
</reference>
<keyword evidence="2" id="KW-1185">Reference proteome</keyword>
<dbReference type="EMBL" id="JARYMX010000004">
    <property type="protein sequence ID" value="KAJ9554473.1"/>
    <property type="molecule type" value="Genomic_DNA"/>
</dbReference>
<evidence type="ECO:0000313" key="1">
    <source>
        <dbReference type="EMBL" id="KAJ9554473.1"/>
    </source>
</evidence>